<gene>
    <name evidence="1" type="ORF">SAMN05216262_110125</name>
</gene>
<evidence type="ECO:0000313" key="2">
    <source>
        <dbReference type="Proteomes" id="UP000199297"/>
    </source>
</evidence>
<protein>
    <recommendedName>
        <fullName evidence="3">DUF4258 domain-containing protein</fullName>
    </recommendedName>
</protein>
<organism evidence="1 2">
    <name type="scientific">Colwellia chukchiensis</name>
    <dbReference type="NCBI Taxonomy" id="641665"/>
    <lineage>
        <taxon>Bacteria</taxon>
        <taxon>Pseudomonadati</taxon>
        <taxon>Pseudomonadota</taxon>
        <taxon>Gammaproteobacteria</taxon>
        <taxon>Alteromonadales</taxon>
        <taxon>Colwelliaceae</taxon>
        <taxon>Colwellia</taxon>
    </lineage>
</organism>
<dbReference type="EMBL" id="FOBI01000010">
    <property type="protein sequence ID" value="SEL42139.1"/>
    <property type="molecule type" value="Genomic_DNA"/>
</dbReference>
<proteinExistence type="predicted"/>
<evidence type="ECO:0008006" key="3">
    <source>
        <dbReference type="Google" id="ProtNLM"/>
    </source>
</evidence>
<evidence type="ECO:0000313" key="1">
    <source>
        <dbReference type="EMBL" id="SEL42139.1"/>
    </source>
</evidence>
<reference evidence="2" key="1">
    <citation type="submission" date="2016-10" db="EMBL/GenBank/DDBJ databases">
        <authorList>
            <person name="Varghese N."/>
            <person name="Submissions S."/>
        </authorList>
    </citation>
    <scope>NUCLEOTIDE SEQUENCE [LARGE SCALE GENOMIC DNA]</scope>
    <source>
        <strain evidence="2">CGMCC 1.9127</strain>
    </source>
</reference>
<dbReference type="RefSeq" id="WP_158088324.1">
    <property type="nucleotide sequence ID" value="NZ_FOBI01000010.1"/>
</dbReference>
<dbReference type="AlphaFoldDB" id="A0A1H7Q2V2"/>
<dbReference type="STRING" id="641665.GCA_002104455_02525"/>
<name>A0A1H7Q2V2_9GAMM</name>
<dbReference type="Pfam" id="PF14076">
    <property type="entry name" value="DUF4258"/>
    <property type="match status" value="1"/>
</dbReference>
<keyword evidence="2" id="KW-1185">Reference proteome</keyword>
<accession>A0A1H7Q2V2</accession>
<dbReference type="Proteomes" id="UP000199297">
    <property type="component" value="Unassembled WGS sequence"/>
</dbReference>
<dbReference type="OrthoDB" id="5587990at2"/>
<sequence length="89" mass="10392">MYTNHAYARMQQRGIQPVEIEAVLDFGQCEFHQGCEIFSVRKSAAKKLLKLGKLPHQLLAKMHRIYVVTKGDLIITVGHRYKRLKKERK</sequence>
<dbReference type="InterPro" id="IPR025354">
    <property type="entry name" value="DUF4258"/>
</dbReference>